<evidence type="ECO:0000256" key="1">
    <source>
        <dbReference type="SAM" id="MobiDB-lite"/>
    </source>
</evidence>
<dbReference type="Proteomes" id="UP000014074">
    <property type="component" value="Unassembled WGS sequence"/>
</dbReference>
<dbReference type="eggNOG" id="ENOG502S7RC">
    <property type="taxonomic scope" value="Eukaryota"/>
</dbReference>
<keyword evidence="2" id="KW-1133">Transmembrane helix</keyword>
<keyword evidence="2" id="KW-0472">Membrane</keyword>
<evidence type="ECO:0000313" key="4">
    <source>
        <dbReference type="Proteomes" id="UP000014074"/>
    </source>
</evidence>
<dbReference type="GeneID" id="19328010"/>
<dbReference type="KEGG" id="tmn:UCRPA7_7268"/>
<dbReference type="RefSeq" id="XP_007917991.1">
    <property type="nucleotide sequence ID" value="XM_007919800.1"/>
</dbReference>
<feature type="compositionally biased region" description="Basic and acidic residues" evidence="1">
    <location>
        <begin position="223"/>
        <end position="232"/>
    </location>
</feature>
<feature type="compositionally biased region" description="Basic and acidic residues" evidence="1">
    <location>
        <begin position="343"/>
        <end position="358"/>
    </location>
</feature>
<dbReference type="OrthoDB" id="5402307at2759"/>
<dbReference type="AlphaFoldDB" id="R8BD20"/>
<feature type="transmembrane region" description="Helical" evidence="2">
    <location>
        <begin position="107"/>
        <end position="128"/>
    </location>
</feature>
<reference evidence="4" key="1">
    <citation type="journal article" date="2013" name="Genome Announc.">
        <title>Draft genome sequence of the ascomycete Phaeoacremonium aleophilum strain UCR-PA7, a causal agent of the esca disease complex in grapevines.</title>
        <authorList>
            <person name="Blanco-Ulate B."/>
            <person name="Rolshausen P."/>
            <person name="Cantu D."/>
        </authorList>
    </citation>
    <scope>NUCLEOTIDE SEQUENCE [LARGE SCALE GENOMIC DNA]</scope>
    <source>
        <strain evidence="4">UCR-PA7</strain>
    </source>
</reference>
<keyword evidence="4" id="KW-1185">Reference proteome</keyword>
<dbReference type="EMBL" id="KB933277">
    <property type="protein sequence ID" value="EON97190.1"/>
    <property type="molecule type" value="Genomic_DNA"/>
</dbReference>
<feature type="compositionally biased region" description="Basic and acidic residues" evidence="1">
    <location>
        <begin position="258"/>
        <end position="314"/>
    </location>
</feature>
<evidence type="ECO:0008006" key="5">
    <source>
        <dbReference type="Google" id="ProtNLM"/>
    </source>
</evidence>
<feature type="region of interest" description="Disordered" evidence="1">
    <location>
        <begin position="223"/>
        <end position="314"/>
    </location>
</feature>
<proteinExistence type="predicted"/>
<evidence type="ECO:0000256" key="2">
    <source>
        <dbReference type="SAM" id="Phobius"/>
    </source>
</evidence>
<feature type="region of interest" description="Disordered" evidence="1">
    <location>
        <begin position="333"/>
        <end position="358"/>
    </location>
</feature>
<protein>
    <recommendedName>
        <fullName evidence="5">Transmembrane protein</fullName>
    </recommendedName>
</protein>
<name>R8BD20_PHAM7</name>
<dbReference type="HOGENOM" id="CLU_022040_0_0_1"/>
<organism evidence="3 4">
    <name type="scientific">Phaeoacremonium minimum (strain UCR-PA7)</name>
    <name type="common">Esca disease fungus</name>
    <name type="synonym">Togninia minima</name>
    <dbReference type="NCBI Taxonomy" id="1286976"/>
    <lineage>
        <taxon>Eukaryota</taxon>
        <taxon>Fungi</taxon>
        <taxon>Dikarya</taxon>
        <taxon>Ascomycota</taxon>
        <taxon>Pezizomycotina</taxon>
        <taxon>Sordariomycetes</taxon>
        <taxon>Sordariomycetidae</taxon>
        <taxon>Togniniales</taxon>
        <taxon>Togniniaceae</taxon>
        <taxon>Phaeoacremonium</taxon>
    </lineage>
</organism>
<gene>
    <name evidence="3" type="ORF">UCRPA7_7268</name>
</gene>
<feature type="compositionally biased region" description="Basic residues" evidence="1">
    <location>
        <begin position="239"/>
        <end position="257"/>
    </location>
</feature>
<sequence length="358" mass="39518">MNLAYGNVPPDLESRVDLDPAYKEVQKEKEARTLMERVEALLLEAQCLHHTATAIISHLQGNPEAAAAVALTLAELSALLGKMSPGFLAIVKGGSPAVFALLASPQFLVGVGVAVGVTVVCFGGWKIIKRIKEAKAAQEQAQAFEMQEQQPVPFPAPPPGMGEFAFHQGAAYGAGGPGSFDDALVLDDELSTIETWRRGIPPFGEDESTVDLELITPEAVRSVREDRYRTETGDAASRKSGKTHRTSKSHRSHRSRRHSDGDEVEIPDRKSSKTFKHREEGDDISDRHSERSHRSSRSKRTDRTTMKAIEDGNRDAENTLDVVLRPKEKKNNMLKQLFKKKKDKADTERERSEVSVMV</sequence>
<accession>R8BD20</accession>
<keyword evidence="2" id="KW-0812">Transmembrane</keyword>
<evidence type="ECO:0000313" key="3">
    <source>
        <dbReference type="EMBL" id="EON97190.1"/>
    </source>
</evidence>